<dbReference type="AlphaFoldDB" id="C2EPM9"/>
<proteinExistence type="predicted"/>
<gene>
    <name evidence="2" type="ORF">HMPREF0548_1625</name>
</gene>
<evidence type="ECO:0000256" key="1">
    <source>
        <dbReference type="SAM" id="Phobius"/>
    </source>
</evidence>
<keyword evidence="3" id="KW-1185">Reference proteome</keyword>
<dbReference type="EMBL" id="ACGU01000071">
    <property type="protein sequence ID" value="EEJ71501.1"/>
    <property type="molecule type" value="Genomic_DNA"/>
</dbReference>
<dbReference type="PATRIC" id="fig|525365.8.peg.1739"/>
<protein>
    <submittedName>
        <fullName evidence="2">Uncharacterized protein</fullName>
    </submittedName>
</protein>
<organism evidence="2 3">
    <name type="scientific">Lactobacillus ultunensis DSM 16047</name>
    <dbReference type="NCBI Taxonomy" id="525365"/>
    <lineage>
        <taxon>Bacteria</taxon>
        <taxon>Bacillati</taxon>
        <taxon>Bacillota</taxon>
        <taxon>Bacilli</taxon>
        <taxon>Lactobacillales</taxon>
        <taxon>Lactobacillaceae</taxon>
        <taxon>Lactobacillus</taxon>
    </lineage>
</organism>
<reference evidence="2 3" key="1">
    <citation type="submission" date="2009-01" db="EMBL/GenBank/DDBJ databases">
        <authorList>
            <person name="Qin X."/>
            <person name="Bachman B."/>
            <person name="Battles P."/>
            <person name="Bell A."/>
            <person name="Bess C."/>
            <person name="Bickham C."/>
            <person name="Chaboub L."/>
            <person name="Chen D."/>
            <person name="Coyle M."/>
            <person name="Deiros D.R."/>
            <person name="Dinh H."/>
            <person name="Forbes L."/>
            <person name="Fowler G."/>
            <person name="Francisco L."/>
            <person name="Fu Q."/>
            <person name="Gubbala S."/>
            <person name="Hale W."/>
            <person name="Han Y."/>
            <person name="Hemphill L."/>
            <person name="Highlander S.K."/>
            <person name="Hirani K."/>
            <person name="Hogues M."/>
            <person name="Jackson L."/>
            <person name="Jakkamsetti A."/>
            <person name="Javaid M."/>
            <person name="Jiang H."/>
            <person name="Korchina V."/>
            <person name="Kovar C."/>
            <person name="Lara F."/>
            <person name="Lee S."/>
            <person name="Mata R."/>
            <person name="Mathew T."/>
            <person name="Moen C."/>
            <person name="Morales K."/>
            <person name="Munidasa M."/>
            <person name="Nazareth L."/>
            <person name="Ngo R."/>
            <person name="Nguyen L."/>
            <person name="Okwuonu G."/>
            <person name="Ongeri F."/>
            <person name="Patil S."/>
            <person name="Petrosino J."/>
            <person name="Pham C."/>
            <person name="Pham P."/>
            <person name="Pu L.-L."/>
            <person name="Puazo M."/>
            <person name="Raj R."/>
            <person name="Reid J."/>
            <person name="Rouhana J."/>
            <person name="Saada N."/>
            <person name="Shang Y."/>
            <person name="Simmons D."/>
            <person name="Thornton R."/>
            <person name="Warren J."/>
            <person name="Weissenberger G."/>
            <person name="Zhang J."/>
            <person name="Zhang L."/>
            <person name="Zhou C."/>
            <person name="Zhu D."/>
            <person name="Muzny D."/>
            <person name="Worley K."/>
            <person name="Gibbs R."/>
        </authorList>
    </citation>
    <scope>NUCLEOTIDE SEQUENCE [LARGE SCALE GENOMIC DNA]</scope>
    <source>
        <strain evidence="2 3">DSM 16047</strain>
    </source>
</reference>
<sequence length="154" mass="17201">MQMNISFLTDSTFWTAVSAIGTLLAVIVSLYIANHPKKKTKIIVRNIYIIPTIYGKSSDTFQVIITVLNLGDLPIIIYQCGILGSNNSLETTYNKYIVTQNYAGKIIKAGDAAEIKYNFGNSFNNDNPYGYNQIFTKGARFAIRDTTNNIYFTA</sequence>
<name>C2EPM9_9LACO</name>
<evidence type="ECO:0000313" key="2">
    <source>
        <dbReference type="EMBL" id="EEJ71501.1"/>
    </source>
</evidence>
<keyword evidence="1" id="KW-1133">Transmembrane helix</keyword>
<comment type="caution">
    <text evidence="2">The sequence shown here is derived from an EMBL/GenBank/DDBJ whole genome shotgun (WGS) entry which is preliminary data.</text>
</comment>
<dbReference type="HOGENOM" id="CLU_1702062_0_0_9"/>
<evidence type="ECO:0000313" key="3">
    <source>
        <dbReference type="Proteomes" id="UP000005583"/>
    </source>
</evidence>
<keyword evidence="1" id="KW-0812">Transmembrane</keyword>
<keyword evidence="1" id="KW-0472">Membrane</keyword>
<feature type="transmembrane region" description="Helical" evidence="1">
    <location>
        <begin position="12"/>
        <end position="33"/>
    </location>
</feature>
<accession>C2EPM9</accession>
<dbReference type="Proteomes" id="UP000005583">
    <property type="component" value="Unassembled WGS sequence"/>
</dbReference>
<dbReference type="STRING" id="525365.HMPREF0548_1625"/>